<keyword evidence="3" id="KW-1185">Reference proteome</keyword>
<dbReference type="InterPro" id="IPR047137">
    <property type="entry name" value="ORF3"/>
</dbReference>
<comment type="caution">
    <text evidence="2">The sequence shown here is derived from an EMBL/GenBank/DDBJ whole genome shotgun (WGS) entry which is preliminary data.</text>
</comment>
<evidence type="ECO:0000313" key="3">
    <source>
        <dbReference type="Proteomes" id="UP001595847"/>
    </source>
</evidence>
<dbReference type="RefSeq" id="WP_378530073.1">
    <property type="nucleotide sequence ID" value="NZ_JBHSBH010000004.1"/>
</dbReference>
<accession>A0ABV8FIK0</accession>
<dbReference type="CDD" id="cd07817">
    <property type="entry name" value="SRPBCC_8"/>
    <property type="match status" value="1"/>
</dbReference>
<organism evidence="2 3">
    <name type="scientific">Nocardiopsis sediminis</name>
    <dbReference type="NCBI Taxonomy" id="1778267"/>
    <lineage>
        <taxon>Bacteria</taxon>
        <taxon>Bacillati</taxon>
        <taxon>Actinomycetota</taxon>
        <taxon>Actinomycetes</taxon>
        <taxon>Streptosporangiales</taxon>
        <taxon>Nocardiopsidaceae</taxon>
        <taxon>Nocardiopsis</taxon>
    </lineage>
</organism>
<dbReference type="Pfam" id="PF03364">
    <property type="entry name" value="Polyketide_cyc"/>
    <property type="match status" value="1"/>
</dbReference>
<evidence type="ECO:0000313" key="2">
    <source>
        <dbReference type="EMBL" id="MFC3995179.1"/>
    </source>
</evidence>
<name>A0ABV8FIK0_9ACTN</name>
<dbReference type="InterPro" id="IPR023393">
    <property type="entry name" value="START-like_dom_sf"/>
</dbReference>
<feature type="domain" description="Coenzyme Q-binding protein COQ10 START" evidence="1">
    <location>
        <begin position="10"/>
        <end position="116"/>
    </location>
</feature>
<reference evidence="3" key="1">
    <citation type="journal article" date="2019" name="Int. J. Syst. Evol. Microbiol.">
        <title>The Global Catalogue of Microorganisms (GCM) 10K type strain sequencing project: providing services to taxonomists for standard genome sequencing and annotation.</title>
        <authorList>
            <consortium name="The Broad Institute Genomics Platform"/>
            <consortium name="The Broad Institute Genome Sequencing Center for Infectious Disease"/>
            <person name="Wu L."/>
            <person name="Ma J."/>
        </authorList>
    </citation>
    <scope>NUCLEOTIDE SEQUENCE [LARGE SCALE GENOMIC DNA]</scope>
    <source>
        <strain evidence="3">TBRC 1826</strain>
    </source>
</reference>
<gene>
    <name evidence="2" type="ORF">ACFOVU_04585</name>
</gene>
<dbReference type="SUPFAM" id="SSF55961">
    <property type="entry name" value="Bet v1-like"/>
    <property type="match status" value="1"/>
</dbReference>
<proteinExistence type="predicted"/>
<dbReference type="InterPro" id="IPR005031">
    <property type="entry name" value="COQ10_START"/>
</dbReference>
<dbReference type="Proteomes" id="UP001595847">
    <property type="component" value="Unassembled WGS sequence"/>
</dbReference>
<dbReference type="PANTHER" id="PTHR33824">
    <property type="entry name" value="POLYKETIDE CYCLASE/DEHYDRASE AND LIPID TRANSPORT SUPERFAMILY PROTEIN"/>
    <property type="match status" value="1"/>
</dbReference>
<dbReference type="EMBL" id="JBHSBH010000004">
    <property type="protein sequence ID" value="MFC3995179.1"/>
    <property type="molecule type" value="Genomic_DNA"/>
</dbReference>
<sequence length="143" mass="16277">MADITVAIDVEVPCRVAYDQWSRFEEWPDFMPDLKGLERPNDVHLRWIITVDGRPVPFDDVITQQVPGDRIAWRTADGDTGHTGLVTFRPTGESSCRITFQLTTFPEGAAEQFGDQPGVEKGRAVRILRNFKKHIESTWRPPV</sequence>
<dbReference type="Gene3D" id="3.30.530.20">
    <property type="match status" value="1"/>
</dbReference>
<dbReference type="PANTHER" id="PTHR33824:SF7">
    <property type="entry name" value="POLYKETIDE CYCLASE_DEHYDRASE AND LIPID TRANSPORT SUPERFAMILY PROTEIN"/>
    <property type="match status" value="1"/>
</dbReference>
<evidence type="ECO:0000259" key="1">
    <source>
        <dbReference type="Pfam" id="PF03364"/>
    </source>
</evidence>
<protein>
    <submittedName>
        <fullName evidence="2">SRPBCC family protein</fullName>
    </submittedName>
</protein>